<dbReference type="InterPro" id="IPR058752">
    <property type="entry name" value="RDRP_C_head"/>
</dbReference>
<proteinExistence type="predicted"/>
<protein>
    <recommendedName>
        <fullName evidence="1">RDRP C-terminal head domain-containing protein</fullName>
    </recommendedName>
</protein>
<feature type="domain" description="RDRP C-terminal head" evidence="1">
    <location>
        <begin position="2"/>
        <end position="45"/>
    </location>
</feature>
<dbReference type="EMBL" id="CAMGYJ010000008">
    <property type="protein sequence ID" value="CAI0458854.1"/>
    <property type="molecule type" value="Genomic_DNA"/>
</dbReference>
<evidence type="ECO:0000313" key="2">
    <source>
        <dbReference type="EMBL" id="CAI0458854.1"/>
    </source>
</evidence>
<organism evidence="2 3">
    <name type="scientific">Linum tenue</name>
    <dbReference type="NCBI Taxonomy" id="586396"/>
    <lineage>
        <taxon>Eukaryota</taxon>
        <taxon>Viridiplantae</taxon>
        <taxon>Streptophyta</taxon>
        <taxon>Embryophyta</taxon>
        <taxon>Tracheophyta</taxon>
        <taxon>Spermatophyta</taxon>
        <taxon>Magnoliopsida</taxon>
        <taxon>eudicotyledons</taxon>
        <taxon>Gunneridae</taxon>
        <taxon>Pentapetalae</taxon>
        <taxon>rosids</taxon>
        <taxon>fabids</taxon>
        <taxon>Malpighiales</taxon>
        <taxon>Linaceae</taxon>
        <taxon>Linum</taxon>
    </lineage>
</organism>
<sequence length="48" mass="5600">MALKKEARLWFNEKGSNLDSEDDDVYAQASGCYHVTYHPSYRESTTRE</sequence>
<dbReference type="Pfam" id="PF26253">
    <property type="entry name" value="RdRP_head"/>
    <property type="match status" value="1"/>
</dbReference>
<dbReference type="AlphaFoldDB" id="A0AAV0NKH3"/>
<comment type="caution">
    <text evidence="2">The sequence shown here is derived from an EMBL/GenBank/DDBJ whole genome shotgun (WGS) entry which is preliminary data.</text>
</comment>
<gene>
    <name evidence="2" type="ORF">LITE_LOCUS33726</name>
</gene>
<evidence type="ECO:0000313" key="3">
    <source>
        <dbReference type="Proteomes" id="UP001154282"/>
    </source>
</evidence>
<name>A0AAV0NKH3_9ROSI</name>
<accession>A0AAV0NKH3</accession>
<evidence type="ECO:0000259" key="1">
    <source>
        <dbReference type="Pfam" id="PF26253"/>
    </source>
</evidence>
<dbReference type="Proteomes" id="UP001154282">
    <property type="component" value="Unassembled WGS sequence"/>
</dbReference>
<reference evidence="2" key="1">
    <citation type="submission" date="2022-08" db="EMBL/GenBank/DDBJ databases">
        <authorList>
            <person name="Gutierrez-Valencia J."/>
        </authorList>
    </citation>
    <scope>NUCLEOTIDE SEQUENCE</scope>
</reference>
<keyword evidence="3" id="KW-1185">Reference proteome</keyword>